<gene>
    <name evidence="2" type="ORF">A4A49_03292</name>
</gene>
<feature type="transmembrane region" description="Helical" evidence="1">
    <location>
        <begin position="730"/>
        <end position="755"/>
    </location>
</feature>
<dbReference type="EMBL" id="MJEQ01000517">
    <property type="protein sequence ID" value="OIT35732.1"/>
    <property type="molecule type" value="Genomic_DNA"/>
</dbReference>
<protein>
    <recommendedName>
        <fullName evidence="4">Retrotransposon gag domain-containing protein</fullName>
    </recommendedName>
</protein>
<dbReference type="Gramene" id="OIT35732">
    <property type="protein sequence ID" value="OIT35732"/>
    <property type="gene ID" value="A4A49_03292"/>
</dbReference>
<feature type="transmembrane region" description="Helical" evidence="1">
    <location>
        <begin position="588"/>
        <end position="607"/>
    </location>
</feature>
<feature type="transmembrane region" description="Helical" evidence="1">
    <location>
        <begin position="775"/>
        <end position="798"/>
    </location>
</feature>
<organism evidence="2 3">
    <name type="scientific">Nicotiana attenuata</name>
    <name type="common">Coyote tobacco</name>
    <dbReference type="NCBI Taxonomy" id="49451"/>
    <lineage>
        <taxon>Eukaryota</taxon>
        <taxon>Viridiplantae</taxon>
        <taxon>Streptophyta</taxon>
        <taxon>Embryophyta</taxon>
        <taxon>Tracheophyta</taxon>
        <taxon>Spermatophyta</taxon>
        <taxon>Magnoliopsida</taxon>
        <taxon>eudicotyledons</taxon>
        <taxon>Gunneridae</taxon>
        <taxon>Pentapetalae</taxon>
        <taxon>asterids</taxon>
        <taxon>lamiids</taxon>
        <taxon>Solanales</taxon>
        <taxon>Solanaceae</taxon>
        <taxon>Nicotianoideae</taxon>
        <taxon>Nicotianeae</taxon>
        <taxon>Nicotiana</taxon>
    </lineage>
</organism>
<evidence type="ECO:0000313" key="3">
    <source>
        <dbReference type="Proteomes" id="UP000187609"/>
    </source>
</evidence>
<dbReference type="AlphaFoldDB" id="A0A314L2N0"/>
<keyword evidence="1" id="KW-1133">Transmembrane helix</keyword>
<proteinExistence type="predicted"/>
<dbReference type="Proteomes" id="UP000187609">
    <property type="component" value="Unassembled WGS sequence"/>
</dbReference>
<keyword evidence="1" id="KW-0812">Transmembrane</keyword>
<keyword evidence="1" id="KW-0472">Membrane</keyword>
<reference evidence="2" key="1">
    <citation type="submission" date="2016-11" db="EMBL/GenBank/DDBJ databases">
        <title>The genome of Nicotiana attenuata.</title>
        <authorList>
            <person name="Xu S."/>
            <person name="Brockmoeller T."/>
            <person name="Gaquerel E."/>
            <person name="Navarro A."/>
            <person name="Kuhl H."/>
            <person name="Gase K."/>
            <person name="Ling Z."/>
            <person name="Zhou W."/>
            <person name="Kreitzer C."/>
            <person name="Stanke M."/>
            <person name="Tang H."/>
            <person name="Lyons E."/>
            <person name="Pandey P."/>
            <person name="Pandey S.P."/>
            <person name="Timmermann B."/>
            <person name="Baldwin I.T."/>
        </authorList>
    </citation>
    <scope>NUCLEOTIDE SEQUENCE [LARGE SCALE GENOMIC DNA]</scope>
    <source>
        <strain evidence="2">UT</strain>
    </source>
</reference>
<keyword evidence="3" id="KW-1185">Reference proteome</keyword>
<evidence type="ECO:0000256" key="1">
    <source>
        <dbReference type="SAM" id="Phobius"/>
    </source>
</evidence>
<evidence type="ECO:0008006" key="4">
    <source>
        <dbReference type="Google" id="ProtNLM"/>
    </source>
</evidence>
<name>A0A314L2N0_NICAT</name>
<sequence>MSWWETLKQVSLLGWNSDDYVAIIQNYGFLRLNDTLSFYGISENNKLTLASSYLDGEALKWYQWLFRNKQLADWEHFTEKVLIRFRKRCLEPLKGHLAAIKEYSTEIEAQVFDKMSHGCCSKVFDTEQSDVKVLTDTTTSTLNFAKSEEVQVFDGSSHINKSESVSTFETGQSVDDNSSITTASSGIPGPAIRVADEEISTTTIDNVINDNFCENDSLLQSSCETLQIEVTAAAFDNGTDISLYLVPITSLVVSIGYNQHVTPPLSCAMYKLRGEPIANSFVCSVDDATTQIEEQYLIDQLRSFLSGRALELSELYHALTFTLVLWFNETIVFRDELPQCVAAITKKPSIGINSTFSIPCDLAMFDIHKVLDDYRNQLLVGRSKKVYPQHGLELAQRLEELPCTLSASKCDQFINMSTFDSYNTLGHAALLILHQFFLDQFGIDFPFDPGTSLLTTSLIVTRNCGFCDALGNLKPNRFKRSTSGTFCITLLAIQGSYTVDAYEGVTAKSVGKNILIEVAIGGLDSNYAINDGTLRKLGHMHMCNISFRTIIKLAFVSSILIYYDTRKEVECTIIIIDLKVPYGVMNQVLQLSSGPVVSTIVLLVRLVKDFTIKYYDTTQHHVKTHPVAGTIERFGGEDLQIPFDPSSALDGVFGTEAIPYIVAYCVNISLGREENDSIAIVTDVTADSFPLVQANTVALSFSSGNDAEEEWTARGIADIIAILISYLRMFAYVCIILVGNPCLSSFYNSLLLNAWTDWEVYKNLVEEFQGLQKVSFHFIEFMLSWRFATGMFALVLLFS</sequence>
<evidence type="ECO:0000313" key="2">
    <source>
        <dbReference type="EMBL" id="OIT35732.1"/>
    </source>
</evidence>
<accession>A0A314L2N0</accession>
<comment type="caution">
    <text evidence="2">The sequence shown here is derived from an EMBL/GenBank/DDBJ whole genome shotgun (WGS) entry which is preliminary data.</text>
</comment>